<evidence type="ECO:0000259" key="7">
    <source>
        <dbReference type="PROSITE" id="PS50048"/>
    </source>
</evidence>
<dbReference type="InterPro" id="IPR036864">
    <property type="entry name" value="Zn2-C6_fun-type_DNA-bd_sf"/>
</dbReference>
<keyword evidence="3" id="KW-0238">DNA-binding</keyword>
<sequence length="859" mass="96062">MSTRDNTRANKRGAPRRRKIALACETCREKKVRCDGEKPICGPCSRRSYPIDRCVYKIDNARSASNDEYLKVLHDRIRELEEVCTQNGVAVPSASHDVHEDDRETIGDFNTAHASTSTRAMDLESRTSDAAEGLLGLGSHLAFQNASSPVLPRSAQQTDQSPMNSQLETKDPEQDKTPSHETIRHRGSMQLSSGNIYPSPLSAHGNVTAMGAISVGEDGDCNDSPREQYYGNSSAASFMLLARDSASIRSYMQALRRVGQEPPGTLTHNTGLWQDVNTTATPPGFQFSDFSLPPRPLADHLLECYWERVYCLYPFFHRPSFERAYENLWGSARWPKPDLPELNIGLGGSFDSGPQSIVFHCALNVIFALGCHFSDIPAGERETAVYTFFLRAKRFVGLDFLDRSTIGVVQTLLIMALLLQSTPYPNRCWNAIGLACRVAQGLGLHEATTQHSINPLEKEVRCRTWHGCVMMDMILSMTYGRPSMTSHISPVHPVPLPAMRPRSEAEDPCALSEQPCDHRLGYITFYVSTIELYKHLESILADVYNAWQGRSDRHRTVSINGVRQNSLDVIMELDDKLSAYEANIPPVLNWTASQPLSPSDSSQPIIQRQRNVLRARFIHLRLLLYRPMFTQTCSEERIGLSRQSSTDPRKGTARLEKNAIYTSMSINCAAACVTAAIDLVSLVYETYQTSVTDAWWYNGFYTSTAGFVLIMSHSCSTILNQVDSRTVVDTWRKCEEILTHMASFSISARNSLQFLQATHHHIVNNYNSTSLSENSHLSTPSQSQQRKNARAETDPQPYDTSIDESDCRDFDNSGSGINPLANWDEIGLGQEEFGFLGRFDVPDIANWFPDLPDPSTMPN</sequence>
<dbReference type="Pfam" id="PF04082">
    <property type="entry name" value="Fungal_trans"/>
    <property type="match status" value="1"/>
</dbReference>
<dbReference type="PANTHER" id="PTHR47424">
    <property type="entry name" value="REGULATORY PROTEIN GAL4"/>
    <property type="match status" value="1"/>
</dbReference>
<dbReference type="GO" id="GO:0008270">
    <property type="term" value="F:zinc ion binding"/>
    <property type="evidence" value="ECO:0007669"/>
    <property type="project" value="InterPro"/>
</dbReference>
<dbReference type="SMART" id="SM00066">
    <property type="entry name" value="GAL4"/>
    <property type="match status" value="1"/>
</dbReference>
<evidence type="ECO:0000313" key="8">
    <source>
        <dbReference type="EMBL" id="KAJ5088027.1"/>
    </source>
</evidence>
<dbReference type="GO" id="GO:0000978">
    <property type="term" value="F:RNA polymerase II cis-regulatory region sequence-specific DNA binding"/>
    <property type="evidence" value="ECO:0007669"/>
    <property type="project" value="TreeGrafter"/>
</dbReference>
<dbReference type="OrthoDB" id="424974at2759"/>
<keyword evidence="2" id="KW-0805">Transcription regulation</keyword>
<dbReference type="InterPro" id="IPR007219">
    <property type="entry name" value="XnlR_reg_dom"/>
</dbReference>
<evidence type="ECO:0000256" key="3">
    <source>
        <dbReference type="ARBA" id="ARBA00023125"/>
    </source>
</evidence>
<evidence type="ECO:0000256" key="5">
    <source>
        <dbReference type="ARBA" id="ARBA00023242"/>
    </source>
</evidence>
<dbReference type="InterPro" id="IPR051127">
    <property type="entry name" value="Fungal_SecMet_Regulators"/>
</dbReference>
<keyword evidence="5" id="KW-0539">Nucleus</keyword>
<keyword evidence="9" id="KW-1185">Reference proteome</keyword>
<evidence type="ECO:0000256" key="2">
    <source>
        <dbReference type="ARBA" id="ARBA00023015"/>
    </source>
</evidence>
<dbReference type="Gene3D" id="4.10.240.10">
    <property type="entry name" value="Zn(2)-C6 fungal-type DNA-binding domain"/>
    <property type="match status" value="1"/>
</dbReference>
<reference evidence="8" key="2">
    <citation type="journal article" date="2023" name="IMA Fungus">
        <title>Comparative genomic study of the Penicillium genus elucidates a diverse pangenome and 15 lateral gene transfer events.</title>
        <authorList>
            <person name="Petersen C."/>
            <person name="Sorensen T."/>
            <person name="Nielsen M.R."/>
            <person name="Sondergaard T.E."/>
            <person name="Sorensen J.L."/>
            <person name="Fitzpatrick D.A."/>
            <person name="Frisvad J.C."/>
            <person name="Nielsen K.L."/>
        </authorList>
    </citation>
    <scope>NUCLEOTIDE SEQUENCE</scope>
    <source>
        <strain evidence="8">IBT 30069</strain>
    </source>
</reference>
<dbReference type="GO" id="GO:0005634">
    <property type="term" value="C:nucleus"/>
    <property type="evidence" value="ECO:0007669"/>
    <property type="project" value="TreeGrafter"/>
</dbReference>
<feature type="compositionally biased region" description="Polar residues" evidence="6">
    <location>
        <begin position="770"/>
        <end position="786"/>
    </location>
</feature>
<dbReference type="PROSITE" id="PS50048">
    <property type="entry name" value="ZN2_CY6_FUNGAL_2"/>
    <property type="match status" value="1"/>
</dbReference>
<dbReference type="GO" id="GO:0000435">
    <property type="term" value="P:positive regulation of transcription from RNA polymerase II promoter by galactose"/>
    <property type="evidence" value="ECO:0007669"/>
    <property type="project" value="TreeGrafter"/>
</dbReference>
<gene>
    <name evidence="8" type="ORF">N7456_011643</name>
</gene>
<dbReference type="Pfam" id="PF00172">
    <property type="entry name" value="Zn_clus"/>
    <property type="match status" value="1"/>
</dbReference>
<reference evidence="8" key="1">
    <citation type="submission" date="2022-11" db="EMBL/GenBank/DDBJ databases">
        <authorList>
            <person name="Petersen C."/>
        </authorList>
    </citation>
    <scope>NUCLEOTIDE SEQUENCE</scope>
    <source>
        <strain evidence="8">IBT 30069</strain>
    </source>
</reference>
<dbReference type="GO" id="GO:0000981">
    <property type="term" value="F:DNA-binding transcription factor activity, RNA polymerase II-specific"/>
    <property type="evidence" value="ECO:0007669"/>
    <property type="project" value="InterPro"/>
</dbReference>
<dbReference type="EMBL" id="JAPQKH010000007">
    <property type="protein sequence ID" value="KAJ5088027.1"/>
    <property type="molecule type" value="Genomic_DNA"/>
</dbReference>
<dbReference type="InterPro" id="IPR001138">
    <property type="entry name" value="Zn2Cys6_DnaBD"/>
</dbReference>
<keyword evidence="1" id="KW-0479">Metal-binding</keyword>
<protein>
    <recommendedName>
        <fullName evidence="7">Zn(2)-C6 fungal-type domain-containing protein</fullName>
    </recommendedName>
</protein>
<feature type="compositionally biased region" description="Polar residues" evidence="6">
    <location>
        <begin position="146"/>
        <end position="167"/>
    </location>
</feature>
<name>A0A9W9EU21_9EURO</name>
<dbReference type="CDD" id="cd12148">
    <property type="entry name" value="fungal_TF_MHR"/>
    <property type="match status" value="1"/>
</dbReference>
<dbReference type="PANTHER" id="PTHR47424:SF3">
    <property type="entry name" value="REGULATORY PROTEIN GAL4"/>
    <property type="match status" value="1"/>
</dbReference>
<comment type="caution">
    <text evidence="8">The sequence shown here is derived from an EMBL/GenBank/DDBJ whole genome shotgun (WGS) entry which is preliminary data.</text>
</comment>
<dbReference type="SUPFAM" id="SSF57701">
    <property type="entry name" value="Zn2/Cys6 DNA-binding domain"/>
    <property type="match status" value="1"/>
</dbReference>
<dbReference type="AlphaFoldDB" id="A0A9W9EU21"/>
<organism evidence="8 9">
    <name type="scientific">Penicillium angulare</name>
    <dbReference type="NCBI Taxonomy" id="116970"/>
    <lineage>
        <taxon>Eukaryota</taxon>
        <taxon>Fungi</taxon>
        <taxon>Dikarya</taxon>
        <taxon>Ascomycota</taxon>
        <taxon>Pezizomycotina</taxon>
        <taxon>Eurotiomycetes</taxon>
        <taxon>Eurotiomycetidae</taxon>
        <taxon>Eurotiales</taxon>
        <taxon>Aspergillaceae</taxon>
        <taxon>Penicillium</taxon>
    </lineage>
</organism>
<feature type="domain" description="Zn(2)-C6 fungal-type" evidence="7">
    <location>
        <begin position="23"/>
        <end position="56"/>
    </location>
</feature>
<dbReference type="Proteomes" id="UP001149165">
    <property type="component" value="Unassembled WGS sequence"/>
</dbReference>
<feature type="region of interest" description="Disordered" evidence="6">
    <location>
        <begin position="146"/>
        <end position="184"/>
    </location>
</feature>
<dbReference type="SMART" id="SM00906">
    <property type="entry name" value="Fungal_trans"/>
    <property type="match status" value="1"/>
</dbReference>
<evidence type="ECO:0000256" key="6">
    <source>
        <dbReference type="SAM" id="MobiDB-lite"/>
    </source>
</evidence>
<dbReference type="CDD" id="cd00067">
    <property type="entry name" value="GAL4"/>
    <property type="match status" value="1"/>
</dbReference>
<accession>A0A9W9EU21</accession>
<evidence type="ECO:0000313" key="9">
    <source>
        <dbReference type="Proteomes" id="UP001149165"/>
    </source>
</evidence>
<evidence type="ECO:0000256" key="4">
    <source>
        <dbReference type="ARBA" id="ARBA00023163"/>
    </source>
</evidence>
<dbReference type="GO" id="GO:0006351">
    <property type="term" value="P:DNA-templated transcription"/>
    <property type="evidence" value="ECO:0007669"/>
    <property type="project" value="InterPro"/>
</dbReference>
<feature type="compositionally biased region" description="Basic and acidic residues" evidence="6">
    <location>
        <begin position="168"/>
        <end position="184"/>
    </location>
</feature>
<keyword evidence="4" id="KW-0804">Transcription</keyword>
<evidence type="ECO:0000256" key="1">
    <source>
        <dbReference type="ARBA" id="ARBA00022723"/>
    </source>
</evidence>
<proteinExistence type="predicted"/>
<feature type="region of interest" description="Disordered" evidence="6">
    <location>
        <begin position="770"/>
        <end position="813"/>
    </location>
</feature>